<dbReference type="AlphaFoldDB" id="A0A4C1WLL4"/>
<reference evidence="2 3" key="1">
    <citation type="journal article" date="2019" name="Commun. Biol.">
        <title>The bagworm genome reveals a unique fibroin gene that provides high tensile strength.</title>
        <authorList>
            <person name="Kono N."/>
            <person name="Nakamura H."/>
            <person name="Ohtoshi R."/>
            <person name="Tomita M."/>
            <person name="Numata K."/>
            <person name="Arakawa K."/>
        </authorList>
    </citation>
    <scope>NUCLEOTIDE SEQUENCE [LARGE SCALE GENOMIC DNA]</scope>
</reference>
<evidence type="ECO:0000313" key="2">
    <source>
        <dbReference type="EMBL" id="GBP51014.1"/>
    </source>
</evidence>
<comment type="caution">
    <text evidence="2">The sequence shown here is derived from an EMBL/GenBank/DDBJ whole genome shotgun (WGS) entry which is preliminary data.</text>
</comment>
<gene>
    <name evidence="2" type="ORF">EVAR_37172_1</name>
</gene>
<feature type="region of interest" description="Disordered" evidence="1">
    <location>
        <begin position="225"/>
        <end position="244"/>
    </location>
</feature>
<dbReference type="Proteomes" id="UP000299102">
    <property type="component" value="Unassembled WGS sequence"/>
</dbReference>
<name>A0A4C1WLL4_EUMVA</name>
<evidence type="ECO:0000313" key="3">
    <source>
        <dbReference type="Proteomes" id="UP000299102"/>
    </source>
</evidence>
<proteinExistence type="predicted"/>
<organism evidence="2 3">
    <name type="scientific">Eumeta variegata</name>
    <name type="common">Bagworm moth</name>
    <name type="synonym">Eumeta japonica</name>
    <dbReference type="NCBI Taxonomy" id="151549"/>
    <lineage>
        <taxon>Eukaryota</taxon>
        <taxon>Metazoa</taxon>
        <taxon>Ecdysozoa</taxon>
        <taxon>Arthropoda</taxon>
        <taxon>Hexapoda</taxon>
        <taxon>Insecta</taxon>
        <taxon>Pterygota</taxon>
        <taxon>Neoptera</taxon>
        <taxon>Endopterygota</taxon>
        <taxon>Lepidoptera</taxon>
        <taxon>Glossata</taxon>
        <taxon>Ditrysia</taxon>
        <taxon>Tineoidea</taxon>
        <taxon>Psychidae</taxon>
        <taxon>Oiketicinae</taxon>
        <taxon>Eumeta</taxon>
    </lineage>
</organism>
<accession>A0A4C1WLL4</accession>
<sequence>MLTTESGLECPKPIKNFISCSTMLGVFGVAGCGARAGGRRAPVKILPASGEIRATITSGMLLSNNPQLSSDLPSPRSVYPFGRGRRRGRRVSEQCGAAAHPAGPNKISLNINAHRGAHYSCALSNTDRVGRLKVLCRCSLVLVVVRRDLLLFLPVSITNGVPSFEPTFELKDLIFMVNEISHSNKSHRMRPVQKSKVTRSRVVLTFQCAAARAYGASLDAVRQWRGRSQRRARPPTFNSHKRLE</sequence>
<keyword evidence="3" id="KW-1185">Reference proteome</keyword>
<protein>
    <submittedName>
        <fullName evidence="2">Uncharacterized protein</fullName>
    </submittedName>
</protein>
<dbReference type="EMBL" id="BGZK01000572">
    <property type="protein sequence ID" value="GBP51014.1"/>
    <property type="molecule type" value="Genomic_DNA"/>
</dbReference>
<evidence type="ECO:0000256" key="1">
    <source>
        <dbReference type="SAM" id="MobiDB-lite"/>
    </source>
</evidence>